<accession>A0A5D4JN72</accession>
<reference evidence="1 2" key="1">
    <citation type="submission" date="2019-08" db="EMBL/GenBank/DDBJ databases">
        <title>Draft genome for granaticin producer strain Streptomyces parvus C05.</title>
        <authorList>
            <person name="Gonzalez-Pimentel J.L."/>
        </authorList>
    </citation>
    <scope>NUCLEOTIDE SEQUENCE [LARGE SCALE GENOMIC DNA]</scope>
    <source>
        <strain evidence="1 2">C05</strain>
    </source>
</reference>
<dbReference type="Pfam" id="PF02945">
    <property type="entry name" value="Endonuclease_7"/>
    <property type="match status" value="1"/>
</dbReference>
<dbReference type="EMBL" id="VSZQ01000001">
    <property type="protein sequence ID" value="TYR66538.1"/>
    <property type="molecule type" value="Genomic_DNA"/>
</dbReference>
<evidence type="ECO:0008006" key="3">
    <source>
        <dbReference type="Google" id="ProtNLM"/>
    </source>
</evidence>
<dbReference type="InterPro" id="IPR004211">
    <property type="entry name" value="Endonuclease_7"/>
</dbReference>
<dbReference type="SUPFAM" id="SSF54060">
    <property type="entry name" value="His-Me finger endonucleases"/>
    <property type="match status" value="1"/>
</dbReference>
<gene>
    <name evidence="1" type="ORF">FY004_00215</name>
</gene>
<dbReference type="Proteomes" id="UP000323242">
    <property type="component" value="Unassembled WGS sequence"/>
</dbReference>
<keyword evidence="2" id="KW-1185">Reference proteome</keyword>
<proteinExistence type="predicted"/>
<protein>
    <recommendedName>
        <fullName evidence="3">Endonuclease VII</fullName>
    </recommendedName>
</protein>
<organism evidence="1 2">
    <name type="scientific">Streptomyces parvus</name>
    <dbReference type="NCBI Taxonomy" id="66428"/>
    <lineage>
        <taxon>Bacteria</taxon>
        <taxon>Bacillati</taxon>
        <taxon>Actinomycetota</taxon>
        <taxon>Actinomycetes</taxon>
        <taxon>Kitasatosporales</taxon>
        <taxon>Streptomycetaceae</taxon>
        <taxon>Streptomyces</taxon>
    </lineage>
</organism>
<dbReference type="AlphaFoldDB" id="A0A5D4JN72"/>
<dbReference type="InterPro" id="IPR038563">
    <property type="entry name" value="Endonuclease_7_sf"/>
</dbReference>
<evidence type="ECO:0000313" key="1">
    <source>
        <dbReference type="EMBL" id="TYR66538.1"/>
    </source>
</evidence>
<dbReference type="RefSeq" id="WP_148901095.1">
    <property type="nucleotide sequence ID" value="NZ_VSZQ01000001.1"/>
</dbReference>
<dbReference type="Gene3D" id="3.40.1800.10">
    <property type="entry name" value="His-Me finger endonucleases"/>
    <property type="match status" value="1"/>
</dbReference>
<evidence type="ECO:0000313" key="2">
    <source>
        <dbReference type="Proteomes" id="UP000323242"/>
    </source>
</evidence>
<sequence>MFDDIAPDQWCPLCEDWVCSLVRGRACRKCRQLQRRMWRYGLTIARYNAILRSQDFVCALCGDNEEEDFGIPHAKTSHWHIDHDHACCGPGSSCGKCVRGLLCRKCNMEYLPAYERLPMHMRDSPLFNTYLAAPPAQQSEAQVIKGRDNMYLPTSHAFLTDRKFADGLDRAGG</sequence>
<name>A0A5D4JN72_9ACTN</name>
<dbReference type="InterPro" id="IPR044925">
    <property type="entry name" value="His-Me_finger_sf"/>
</dbReference>
<comment type="caution">
    <text evidence="1">The sequence shown here is derived from an EMBL/GenBank/DDBJ whole genome shotgun (WGS) entry which is preliminary data.</text>
</comment>